<feature type="region of interest" description="Disordered" evidence="8">
    <location>
        <begin position="32"/>
        <end position="52"/>
    </location>
</feature>
<dbReference type="GO" id="GO:0006986">
    <property type="term" value="P:response to unfolded protein"/>
    <property type="evidence" value="ECO:0007669"/>
    <property type="project" value="UniProtKB-KW"/>
</dbReference>
<dbReference type="InterPro" id="IPR044280">
    <property type="entry name" value="Hac1/HY5"/>
</dbReference>
<dbReference type="SMART" id="SM00338">
    <property type="entry name" value="BRLZ"/>
    <property type="match status" value="1"/>
</dbReference>
<evidence type="ECO:0000256" key="3">
    <source>
        <dbReference type="ARBA" id="ARBA00023015"/>
    </source>
</evidence>
<comment type="similarity">
    <text evidence="2">Belongs to the bZIP family.</text>
</comment>
<evidence type="ECO:0000256" key="1">
    <source>
        <dbReference type="ARBA" id="ARBA00004123"/>
    </source>
</evidence>
<feature type="region of interest" description="Disordered" evidence="8">
    <location>
        <begin position="296"/>
        <end position="344"/>
    </location>
</feature>
<dbReference type="GO" id="GO:0003677">
    <property type="term" value="F:DNA binding"/>
    <property type="evidence" value="ECO:0007669"/>
    <property type="project" value="UniProtKB-KW"/>
</dbReference>
<accession>A0A8X7NNU1</accession>
<gene>
    <name evidence="10" type="ORF">FOB60_002137</name>
</gene>
<feature type="compositionally biased region" description="Polar residues" evidence="8">
    <location>
        <begin position="312"/>
        <end position="344"/>
    </location>
</feature>
<evidence type="ECO:0000256" key="4">
    <source>
        <dbReference type="ARBA" id="ARBA00023125"/>
    </source>
</evidence>
<name>A0A8X7NNU1_CANPA</name>
<dbReference type="InterPro" id="IPR046347">
    <property type="entry name" value="bZIP_sf"/>
</dbReference>
<dbReference type="CDD" id="cd14710">
    <property type="entry name" value="bZIP_HAC1-like"/>
    <property type="match status" value="1"/>
</dbReference>
<evidence type="ECO:0000256" key="7">
    <source>
        <dbReference type="ARBA" id="ARBA00023242"/>
    </source>
</evidence>
<organism evidence="10 11">
    <name type="scientific">Candida parapsilosis</name>
    <name type="common">Yeast</name>
    <dbReference type="NCBI Taxonomy" id="5480"/>
    <lineage>
        <taxon>Eukaryota</taxon>
        <taxon>Fungi</taxon>
        <taxon>Dikarya</taxon>
        <taxon>Ascomycota</taxon>
        <taxon>Saccharomycotina</taxon>
        <taxon>Pichiomycetes</taxon>
        <taxon>Debaryomycetaceae</taxon>
        <taxon>Candida/Lodderomyces clade</taxon>
        <taxon>Candida</taxon>
    </lineage>
</organism>
<evidence type="ECO:0000256" key="6">
    <source>
        <dbReference type="ARBA" id="ARBA00023230"/>
    </source>
</evidence>
<comment type="caution">
    <text evidence="10">The sequence shown here is derived from an EMBL/GenBank/DDBJ whole genome shotgun (WGS) entry which is preliminary data.</text>
</comment>
<feature type="compositionally biased region" description="Low complexity" evidence="8">
    <location>
        <begin position="203"/>
        <end position="221"/>
    </location>
</feature>
<evidence type="ECO:0000256" key="8">
    <source>
        <dbReference type="SAM" id="MobiDB-lite"/>
    </source>
</evidence>
<dbReference type="Gene3D" id="1.20.5.170">
    <property type="match status" value="1"/>
</dbReference>
<feature type="domain" description="BZIP" evidence="9">
    <location>
        <begin position="58"/>
        <end position="72"/>
    </location>
</feature>
<dbReference type="Proteomes" id="UP000590412">
    <property type="component" value="Unassembled WGS sequence"/>
</dbReference>
<dbReference type="FunFam" id="1.20.5.170:FF:000101">
    <property type="entry name" value="BZIP transcription factor HacA"/>
    <property type="match status" value="1"/>
</dbReference>
<keyword evidence="3" id="KW-0805">Transcription regulation</keyword>
<keyword evidence="5" id="KW-0804">Transcription</keyword>
<sequence length="385" mass="43477">MDVDTTTATTTPLDIVVVDDVNATATTSLDSLKTSTSTLPPRKRAKTQEEKEQRKIERILRNRRAAHASREKKRRHVEYLEVYVVKLEENLHKIATGYQQLLEKLPTEEDQVSIEDLGLENLSELKSQIHSNLNGSRRGGNNSSRKGSQVEEEEEEDHDEDDVEGESDQSHEHDSTPVVEVKVEKLPQSPPSKKRKYSPQMETTTTTPPTSTRSSSITSSPAHAKLEAGEEEEEEEQQQQQQDCNNKNYTHSLQPPQAMNEKTFYNYLSPISLHSSASSPMDFTLNSKSDFNDFTFEEVKQQLQQQTQEQESMGNFSQNTLKDVPTQSQPSSSTEVSTQESNLSIYESGQNSAVILSIEEEKQQPQHTLVEILEKENKIRSAVSV</sequence>
<feature type="compositionally biased region" description="Low complexity" evidence="8">
    <location>
        <begin position="131"/>
        <end position="147"/>
    </location>
</feature>
<keyword evidence="6" id="KW-0834">Unfolded protein response</keyword>
<dbReference type="SUPFAM" id="SSF57959">
    <property type="entry name" value="Leucine zipper domain"/>
    <property type="match status" value="1"/>
</dbReference>
<evidence type="ECO:0000256" key="5">
    <source>
        <dbReference type="ARBA" id="ARBA00023163"/>
    </source>
</evidence>
<dbReference type="EMBL" id="JABWAB010000003">
    <property type="protein sequence ID" value="KAF6057582.1"/>
    <property type="molecule type" value="Genomic_DNA"/>
</dbReference>
<feature type="region of interest" description="Disordered" evidence="8">
    <location>
        <begin position="131"/>
        <end position="258"/>
    </location>
</feature>
<dbReference type="AlphaFoldDB" id="A0A8X7NNU1"/>
<feature type="compositionally biased region" description="Polar residues" evidence="8">
    <location>
        <begin position="243"/>
        <end position="257"/>
    </location>
</feature>
<dbReference type="InterPro" id="IPR004827">
    <property type="entry name" value="bZIP"/>
</dbReference>
<comment type="subcellular location">
    <subcellularLocation>
        <location evidence="1">Nucleus</location>
    </subcellularLocation>
</comment>
<reference evidence="10" key="1">
    <citation type="submission" date="2020-03" db="EMBL/GenBank/DDBJ databases">
        <title>FDA dAtabase for Regulatory Grade micrObial Sequences (FDA-ARGOS): Supporting development and validation of Infectious Disease Dx tests.</title>
        <authorList>
            <person name="Campos J."/>
            <person name="Goldberg B."/>
            <person name="Tallon L."/>
            <person name="Sadzewicz L."/>
            <person name="Vavikolanu K."/>
            <person name="Mehta A."/>
            <person name="Aluvathingal J."/>
            <person name="Nadendla S."/>
            <person name="Nandy P."/>
            <person name="Geyer C."/>
            <person name="Yan Y."/>
            <person name="Sichtig H."/>
        </authorList>
    </citation>
    <scope>NUCLEOTIDE SEQUENCE [LARGE SCALE GENOMIC DNA]</scope>
    <source>
        <strain evidence="10">FDAARGOS_652</strain>
    </source>
</reference>
<dbReference type="GO" id="GO:0000981">
    <property type="term" value="F:DNA-binding transcription factor activity, RNA polymerase II-specific"/>
    <property type="evidence" value="ECO:0007669"/>
    <property type="project" value="InterPro"/>
</dbReference>
<dbReference type="GO" id="GO:0045944">
    <property type="term" value="P:positive regulation of transcription by RNA polymerase II"/>
    <property type="evidence" value="ECO:0007669"/>
    <property type="project" value="InterPro"/>
</dbReference>
<keyword evidence="4" id="KW-0238">DNA-binding</keyword>
<evidence type="ECO:0000313" key="10">
    <source>
        <dbReference type="EMBL" id="KAF6057582.1"/>
    </source>
</evidence>
<dbReference type="PANTHER" id="PTHR46714">
    <property type="entry name" value="TRANSCRIPTIONAL ACTIVATOR HAC1"/>
    <property type="match status" value="1"/>
</dbReference>
<dbReference type="PANTHER" id="PTHR46714:SF6">
    <property type="entry name" value="TRANSCRIPTIONAL ACTIVATOR HAC1"/>
    <property type="match status" value="1"/>
</dbReference>
<feature type="compositionally biased region" description="Acidic residues" evidence="8">
    <location>
        <begin position="150"/>
        <end position="167"/>
    </location>
</feature>
<evidence type="ECO:0000259" key="9">
    <source>
        <dbReference type="PROSITE" id="PS00036"/>
    </source>
</evidence>
<evidence type="ECO:0000256" key="2">
    <source>
        <dbReference type="ARBA" id="ARBA00007163"/>
    </source>
</evidence>
<keyword evidence="7" id="KW-0539">Nucleus</keyword>
<protein>
    <submittedName>
        <fullName evidence="10">Basic region leucine zipper family protein</fullName>
    </submittedName>
</protein>
<evidence type="ECO:0000313" key="11">
    <source>
        <dbReference type="Proteomes" id="UP000590412"/>
    </source>
</evidence>
<proteinExistence type="inferred from homology"/>
<feature type="compositionally biased region" description="Low complexity" evidence="8">
    <location>
        <begin position="301"/>
        <end position="311"/>
    </location>
</feature>
<feature type="compositionally biased region" description="Basic and acidic residues" evidence="8">
    <location>
        <begin position="168"/>
        <end position="185"/>
    </location>
</feature>
<dbReference type="PROSITE" id="PS00036">
    <property type="entry name" value="BZIP_BASIC"/>
    <property type="match status" value="1"/>
</dbReference>
<dbReference type="GO" id="GO:0005634">
    <property type="term" value="C:nucleus"/>
    <property type="evidence" value="ECO:0007669"/>
    <property type="project" value="UniProtKB-SubCell"/>
</dbReference>